<dbReference type="AlphaFoldDB" id="A0A8H3CDW3"/>
<dbReference type="Proteomes" id="UP000663841">
    <property type="component" value="Unassembled WGS sequence"/>
</dbReference>
<name>A0A8H3CDW3_9AGAM</name>
<protein>
    <submittedName>
        <fullName evidence="1">Uncharacterized protein</fullName>
    </submittedName>
</protein>
<organism evidence="1 2">
    <name type="scientific">Rhizoctonia solani</name>
    <dbReference type="NCBI Taxonomy" id="456999"/>
    <lineage>
        <taxon>Eukaryota</taxon>
        <taxon>Fungi</taxon>
        <taxon>Dikarya</taxon>
        <taxon>Basidiomycota</taxon>
        <taxon>Agaricomycotina</taxon>
        <taxon>Agaricomycetes</taxon>
        <taxon>Cantharellales</taxon>
        <taxon>Ceratobasidiaceae</taxon>
        <taxon>Rhizoctonia</taxon>
    </lineage>
</organism>
<gene>
    <name evidence="1" type="ORF">RDB_LOCUS200304</name>
</gene>
<reference evidence="1" key="1">
    <citation type="submission" date="2021-01" db="EMBL/GenBank/DDBJ databases">
        <authorList>
            <person name="Kaushik A."/>
        </authorList>
    </citation>
    <scope>NUCLEOTIDE SEQUENCE</scope>
    <source>
        <strain evidence="1">AG3-T5</strain>
    </source>
</reference>
<dbReference type="EMBL" id="CAJMWW010000645">
    <property type="protein sequence ID" value="CAE6478681.1"/>
    <property type="molecule type" value="Genomic_DNA"/>
</dbReference>
<accession>A0A8H3CDW3</accession>
<proteinExistence type="predicted"/>
<comment type="caution">
    <text evidence="1">The sequence shown here is derived from an EMBL/GenBank/DDBJ whole genome shotgun (WGS) entry which is preliminary data.</text>
</comment>
<evidence type="ECO:0000313" key="1">
    <source>
        <dbReference type="EMBL" id="CAE6478681.1"/>
    </source>
</evidence>
<evidence type="ECO:0000313" key="2">
    <source>
        <dbReference type="Proteomes" id="UP000663841"/>
    </source>
</evidence>
<sequence length="497" mass="56891">MLPWVSSQVLISPTTTSRYPTVFFFQLFTMSTILGSALSPIVSCAAPVSRPLASSANSSIQKYSTDRVQLPIILDFYSDGGKQEIREWYRKQPSTCFTHIEHRKETTGRFRHEFIVVHLDNSTVCRFDRRAREDMRGHALKDEGTISEDSAHVITEADTETKARFDESEVLTMKVLDRGQDLDFVLAVCYGIQSHHEAKSYSLLHYNCYFFSWTLLAIIGRRLYQQQSVELESYRIQGRTRAILSGWIENMDIPLPAKSKQAESVWGTGLVRLGRSAMGVNSHQASPVPLIDYYIYRGMKQANIDDIPKMLDRTLPGMLFPSQLSSWLQRELFLALQEGGRLGVRQFFDQVKARSQQTSEFSAPVHSGRVNVGGRTFFVMGMDHTYWLSDERARQKAEKTLKTYDEIIDTWIAGLFGMDGLAVFIFYTWPSGIDYNVDGRKTTQEYLTERMVDHFKQVEGYGFGKAERSIERAKDSMSEIWVSVLNMMEDQSELSFL</sequence>